<evidence type="ECO:0000256" key="5">
    <source>
        <dbReference type="ARBA" id="ARBA00023136"/>
    </source>
</evidence>
<evidence type="ECO:0000313" key="8">
    <source>
        <dbReference type="Proteomes" id="UP000005273"/>
    </source>
</evidence>
<comment type="caution">
    <text evidence="7">The sequence shown here is derived from an EMBL/GenBank/DDBJ whole genome shotgun (WGS) entry which is preliminary data.</text>
</comment>
<evidence type="ECO:0008006" key="9">
    <source>
        <dbReference type="Google" id="ProtNLM"/>
    </source>
</evidence>
<dbReference type="PANTHER" id="PTHR35791:SF1">
    <property type="entry name" value="UPF0754 MEMBRANE PROTEIN YHEB"/>
    <property type="match status" value="1"/>
</dbReference>
<dbReference type="AlphaFoldDB" id="A0A0T5XC69"/>
<reference evidence="8" key="1">
    <citation type="submission" date="2012-09" db="EMBL/GenBank/DDBJ databases">
        <authorList>
            <person name="Weinstock G."/>
            <person name="Sodergren E."/>
            <person name="Clifton S."/>
            <person name="Fulton L."/>
            <person name="Fulton B."/>
            <person name="Courtney L."/>
            <person name="Fronick C."/>
            <person name="Harrison M."/>
            <person name="Strong C."/>
            <person name="Farmer C."/>
            <person name="Delehaunty K."/>
            <person name="Markovic C."/>
            <person name="Hall O."/>
            <person name="Minx P."/>
            <person name="Tomlinson C."/>
            <person name="Mitreva M."/>
            <person name="Nelson J."/>
            <person name="Hou S."/>
            <person name="Wollam A."/>
            <person name="Pepin K.H."/>
            <person name="Johnson M."/>
            <person name="Bhonagiri V."/>
            <person name="Nash W.E."/>
            <person name="Suruliraj S."/>
            <person name="Warren W."/>
            <person name="Chinwalla A."/>
            <person name="Mardis E.R."/>
            <person name="Wilson R.K."/>
        </authorList>
    </citation>
    <scope>NUCLEOTIDE SEQUENCE [LARGE SCALE GENOMIC DNA]</scope>
    <source>
        <strain evidence="8">OS1</strain>
    </source>
</reference>
<keyword evidence="3 6" id="KW-0812">Transmembrane</keyword>
<evidence type="ECO:0000313" key="7">
    <source>
        <dbReference type="EMBL" id="KRT35930.1"/>
    </source>
</evidence>
<keyword evidence="8" id="KW-1185">Reference proteome</keyword>
<dbReference type="EMBL" id="ACJX03000001">
    <property type="protein sequence ID" value="KRT35930.1"/>
    <property type="molecule type" value="Genomic_DNA"/>
</dbReference>
<feature type="transmembrane region" description="Helical" evidence="6">
    <location>
        <begin position="21"/>
        <end position="39"/>
    </location>
</feature>
<dbReference type="Pfam" id="PF04286">
    <property type="entry name" value="DUF445"/>
    <property type="match status" value="1"/>
</dbReference>
<evidence type="ECO:0000256" key="3">
    <source>
        <dbReference type="ARBA" id="ARBA00022692"/>
    </source>
</evidence>
<feature type="transmembrane region" description="Helical" evidence="6">
    <location>
        <begin position="45"/>
        <end position="68"/>
    </location>
</feature>
<evidence type="ECO:0000256" key="2">
    <source>
        <dbReference type="ARBA" id="ARBA00008053"/>
    </source>
</evidence>
<dbReference type="Proteomes" id="UP000005273">
    <property type="component" value="Unassembled WGS sequence"/>
</dbReference>
<protein>
    <recommendedName>
        <fullName evidence="9">DUF445 domain-containing protein</fullName>
    </recommendedName>
</protein>
<organism evidence="7 8">
    <name type="scientific">Acetomicrobium hydrogeniformans ATCC BAA-1850</name>
    <dbReference type="NCBI Taxonomy" id="592015"/>
    <lineage>
        <taxon>Bacteria</taxon>
        <taxon>Thermotogati</taxon>
        <taxon>Synergistota</taxon>
        <taxon>Synergistia</taxon>
        <taxon>Synergistales</taxon>
        <taxon>Acetomicrobiaceae</taxon>
        <taxon>Acetomicrobium</taxon>
    </lineage>
</organism>
<proteinExistence type="inferred from homology"/>
<keyword evidence="5 6" id="KW-0472">Membrane</keyword>
<dbReference type="eggNOG" id="COG4399">
    <property type="taxonomic scope" value="Bacteria"/>
</dbReference>
<dbReference type="RefSeq" id="WP_057940851.1">
    <property type="nucleotide sequence ID" value="NZ_ACJX03000001.1"/>
</dbReference>
<comment type="subcellular location">
    <subcellularLocation>
        <location evidence="1">Endomembrane system</location>
    </subcellularLocation>
</comment>
<feature type="transmembrane region" description="Helical" evidence="6">
    <location>
        <begin position="285"/>
        <end position="309"/>
    </location>
</feature>
<gene>
    <name evidence="7" type="ORF">HMPREF1705_03190</name>
</gene>
<dbReference type="OrthoDB" id="9787430at2"/>
<dbReference type="STRING" id="592015.HMPREF1705_03190"/>
<evidence type="ECO:0000256" key="4">
    <source>
        <dbReference type="ARBA" id="ARBA00022989"/>
    </source>
</evidence>
<dbReference type="GO" id="GO:0012505">
    <property type="term" value="C:endomembrane system"/>
    <property type="evidence" value="ECO:0007669"/>
    <property type="project" value="UniProtKB-SubCell"/>
</dbReference>
<accession>A0A0T5XC69</accession>
<evidence type="ECO:0000256" key="1">
    <source>
        <dbReference type="ARBA" id="ARBA00004308"/>
    </source>
</evidence>
<evidence type="ECO:0000256" key="6">
    <source>
        <dbReference type="SAM" id="Phobius"/>
    </source>
</evidence>
<name>A0A0T5XC69_9BACT</name>
<keyword evidence="4 6" id="KW-1133">Transmembrane helix</keyword>
<sequence>MAQIADSEREAKALNFIRNGTAIFFVILASAGFYLAAAGNSYGELFAAIGVSGGVGIFTNILAVKMLFRPMYIPIIKVPVPGSGVIAKNREKILNTFANEVRNRLLTPDALKQAAEDEAFFQSVSPVLQREIMRLYLRRDNLRALLGVLEKPLTDFFDSPGFEHMVRERLIEVERSHFALSLASKVGLFQVENLTKWIVSLVKERWRYFLQGEEGLKELQKQVALMLSKASWDEGEAIKIFKEAFERIVHKVLMKIDLGELAKKSLGEVEEGDVEVYLEKLAQKYLFWIEMWGGIVGAFIGLFMGMWFVL</sequence>
<dbReference type="PANTHER" id="PTHR35791">
    <property type="entry name" value="UPF0754 MEMBRANE PROTEIN YHEB"/>
    <property type="match status" value="1"/>
</dbReference>
<dbReference type="InterPro" id="IPR007383">
    <property type="entry name" value="DUF445"/>
</dbReference>
<comment type="similarity">
    <text evidence="2">Belongs to the UPF0754 family.</text>
</comment>